<evidence type="ECO:0000256" key="5">
    <source>
        <dbReference type="ARBA" id="ARBA00022691"/>
    </source>
</evidence>
<keyword evidence="4 6" id="KW-0808">Transferase</keyword>
<dbReference type="OrthoDB" id="9806637at2"/>
<dbReference type="Gene3D" id="1.10.150.170">
    <property type="entry name" value="Putative methyltransferase TM0872, insert domain"/>
    <property type="match status" value="1"/>
</dbReference>
<feature type="binding site" evidence="6">
    <location>
        <position position="97"/>
    </location>
    <ligand>
        <name>S-adenosyl-L-methionine</name>
        <dbReference type="ChEBI" id="CHEBI:59789"/>
    </ligand>
</feature>
<accession>A0A2W1JVL4</accession>
<dbReference type="GO" id="GO:0070475">
    <property type="term" value="P:rRNA base methylation"/>
    <property type="evidence" value="ECO:0007669"/>
    <property type="project" value="UniProtKB-UniRule"/>
</dbReference>
<dbReference type="InterPro" id="IPR029063">
    <property type="entry name" value="SAM-dependent_MTases_sf"/>
</dbReference>
<reference evidence="7 8" key="1">
    <citation type="journal article" date="2018" name="Sci. Rep.">
        <title>A novel species of the marine cyanobacterium Acaryochloris with a unique pigment content and lifestyle.</title>
        <authorList>
            <person name="Partensky F."/>
            <person name="Six C."/>
            <person name="Ratin M."/>
            <person name="Garczarek L."/>
            <person name="Vaulot D."/>
            <person name="Probert I."/>
            <person name="Calteau A."/>
            <person name="Gourvil P."/>
            <person name="Marie D."/>
            <person name="Grebert T."/>
            <person name="Bouchier C."/>
            <person name="Le Panse S."/>
            <person name="Gachenot M."/>
            <person name="Rodriguez F."/>
            <person name="Garrido J.L."/>
        </authorList>
    </citation>
    <scope>NUCLEOTIDE SEQUENCE [LARGE SCALE GENOMIC DNA]</scope>
    <source>
        <strain evidence="7 8">RCC1774</strain>
    </source>
</reference>
<feature type="binding site" evidence="6">
    <location>
        <position position="81"/>
    </location>
    <ligand>
        <name>S-adenosyl-L-methionine</name>
        <dbReference type="ChEBI" id="CHEBI:59789"/>
    </ligand>
</feature>
<dbReference type="EC" id="2.1.1.199" evidence="6"/>
<dbReference type="PANTHER" id="PTHR11265">
    <property type="entry name" value="S-ADENOSYL-METHYLTRANSFERASE MRAW"/>
    <property type="match status" value="1"/>
</dbReference>
<feature type="binding site" evidence="6">
    <location>
        <position position="54"/>
    </location>
    <ligand>
        <name>S-adenosyl-L-methionine</name>
        <dbReference type="ChEBI" id="CHEBI:59789"/>
    </ligand>
</feature>
<comment type="function">
    <text evidence="6">Specifically methylates the N4 position of cytidine in position 1402 (C1402) of 16S rRNA.</text>
</comment>
<evidence type="ECO:0000256" key="3">
    <source>
        <dbReference type="ARBA" id="ARBA00022603"/>
    </source>
</evidence>
<comment type="catalytic activity">
    <reaction evidence="6">
        <text>cytidine(1402) in 16S rRNA + S-adenosyl-L-methionine = N(4)-methylcytidine(1402) in 16S rRNA + S-adenosyl-L-homocysteine + H(+)</text>
        <dbReference type="Rhea" id="RHEA:42928"/>
        <dbReference type="Rhea" id="RHEA-COMP:10286"/>
        <dbReference type="Rhea" id="RHEA-COMP:10287"/>
        <dbReference type="ChEBI" id="CHEBI:15378"/>
        <dbReference type="ChEBI" id="CHEBI:57856"/>
        <dbReference type="ChEBI" id="CHEBI:59789"/>
        <dbReference type="ChEBI" id="CHEBI:74506"/>
        <dbReference type="ChEBI" id="CHEBI:82748"/>
        <dbReference type="EC" id="2.1.1.199"/>
    </reaction>
</comment>
<dbReference type="SUPFAM" id="SSF81799">
    <property type="entry name" value="Putative methyltransferase TM0872, insert domain"/>
    <property type="match status" value="1"/>
</dbReference>
<feature type="binding site" evidence="6">
    <location>
        <begin position="35"/>
        <end position="37"/>
    </location>
    <ligand>
        <name>S-adenosyl-L-methionine</name>
        <dbReference type="ChEBI" id="CHEBI:59789"/>
    </ligand>
</feature>
<comment type="caution">
    <text evidence="7">The sequence shown here is derived from an EMBL/GenBank/DDBJ whole genome shotgun (WGS) entry which is preliminary data.</text>
</comment>
<comment type="subcellular location">
    <subcellularLocation>
        <location evidence="6">Cytoplasm</location>
    </subcellularLocation>
</comment>
<keyword evidence="5 6" id="KW-0949">S-adenosyl-L-methionine</keyword>
<dbReference type="InterPro" id="IPR002903">
    <property type="entry name" value="RsmH"/>
</dbReference>
<dbReference type="AlphaFoldDB" id="A0A2W1JVL4"/>
<dbReference type="FunFam" id="1.10.150.170:FF:000003">
    <property type="entry name" value="Ribosomal RNA small subunit methyltransferase H"/>
    <property type="match status" value="1"/>
</dbReference>
<dbReference type="GO" id="GO:0005737">
    <property type="term" value="C:cytoplasm"/>
    <property type="evidence" value="ECO:0007669"/>
    <property type="project" value="UniProtKB-SubCell"/>
</dbReference>
<comment type="similarity">
    <text evidence="1 6">Belongs to the methyltransferase superfamily. RsmH family.</text>
</comment>
<name>A0A2W1JVL4_9CYAN</name>
<dbReference type="Proteomes" id="UP000248857">
    <property type="component" value="Unassembled WGS sequence"/>
</dbReference>
<keyword evidence="6" id="KW-0963">Cytoplasm</keyword>
<dbReference type="EMBL" id="PQWO01000008">
    <property type="protein sequence ID" value="PZD72791.1"/>
    <property type="molecule type" value="Genomic_DNA"/>
</dbReference>
<organism evidence="7 8">
    <name type="scientific">Acaryochloris thomasi RCC1774</name>
    <dbReference type="NCBI Taxonomy" id="1764569"/>
    <lineage>
        <taxon>Bacteria</taxon>
        <taxon>Bacillati</taxon>
        <taxon>Cyanobacteriota</taxon>
        <taxon>Cyanophyceae</taxon>
        <taxon>Acaryochloridales</taxon>
        <taxon>Acaryochloridaceae</taxon>
        <taxon>Acaryochloris</taxon>
        <taxon>Acaryochloris thomasi</taxon>
    </lineage>
</organism>
<keyword evidence="8" id="KW-1185">Reference proteome</keyword>
<dbReference type="RefSeq" id="WP_110986761.1">
    <property type="nucleotide sequence ID" value="NZ_CAWNWM010000008.1"/>
</dbReference>
<dbReference type="InterPro" id="IPR023397">
    <property type="entry name" value="SAM-dep_MeTrfase_MraW_recog"/>
</dbReference>
<evidence type="ECO:0000256" key="1">
    <source>
        <dbReference type="ARBA" id="ARBA00010396"/>
    </source>
</evidence>
<dbReference type="Gene3D" id="3.40.50.150">
    <property type="entry name" value="Vaccinia Virus protein VP39"/>
    <property type="match status" value="1"/>
</dbReference>
<feature type="binding site" evidence="6">
    <location>
        <position position="104"/>
    </location>
    <ligand>
        <name>S-adenosyl-L-methionine</name>
        <dbReference type="ChEBI" id="CHEBI:59789"/>
    </ligand>
</feature>
<gene>
    <name evidence="7" type="primary">rsmH_1</name>
    <name evidence="6" type="synonym">rsmH</name>
    <name evidence="7" type="ORF">C1752_03320</name>
</gene>
<evidence type="ECO:0000256" key="6">
    <source>
        <dbReference type="HAMAP-Rule" id="MF_01007"/>
    </source>
</evidence>
<dbReference type="PANTHER" id="PTHR11265:SF0">
    <property type="entry name" value="12S RRNA N4-METHYLCYTIDINE METHYLTRANSFERASE"/>
    <property type="match status" value="1"/>
</dbReference>
<dbReference type="NCBIfam" id="TIGR00006">
    <property type="entry name" value="16S rRNA (cytosine(1402)-N(4))-methyltransferase RsmH"/>
    <property type="match status" value="1"/>
</dbReference>
<evidence type="ECO:0000256" key="4">
    <source>
        <dbReference type="ARBA" id="ARBA00022679"/>
    </source>
</evidence>
<dbReference type="Pfam" id="PF01795">
    <property type="entry name" value="Methyltransf_5"/>
    <property type="match status" value="1"/>
</dbReference>
<dbReference type="SUPFAM" id="SSF53335">
    <property type="entry name" value="S-adenosyl-L-methionine-dependent methyltransferases"/>
    <property type="match status" value="1"/>
</dbReference>
<dbReference type="GO" id="GO:0071424">
    <property type="term" value="F:rRNA (cytosine-N4-)-methyltransferase activity"/>
    <property type="evidence" value="ECO:0007669"/>
    <property type="project" value="UniProtKB-UniRule"/>
</dbReference>
<keyword evidence="2 6" id="KW-0698">rRNA processing</keyword>
<evidence type="ECO:0000256" key="2">
    <source>
        <dbReference type="ARBA" id="ARBA00022552"/>
    </source>
</evidence>
<sequence length="303" mass="34147">MTHASTYHIPVLSQELLQGLELREGHYLDATVGGGGHSSLLLSALPTLQITALDRDSHALAAAREALAPFLDRVQFQQENFAEYDPGTTRFDGIIADFGVSSAQLDHPERGFSFRYDAPLDMRMDQRQDLTAADIINTRSEKTLADLFFHYGEERFSRRIARQVVAKRPFRTTGELADAIARAMPKPKQSRRHRIHPATRVFQALRIAVNEELNSIETFVQQAPTWLKPEGIIGMISFHSLEDRIVKHQLRAVPHLKILTKKPIVATREEIRENPRARSAKLRLAQRIPIDPLGADESDNAPL</sequence>
<keyword evidence="3 6" id="KW-0489">Methyltransferase</keyword>
<dbReference type="PIRSF" id="PIRSF004486">
    <property type="entry name" value="MraW"/>
    <property type="match status" value="1"/>
</dbReference>
<dbReference type="HAMAP" id="MF_01007">
    <property type="entry name" value="16SrRNA_methyltr_H"/>
    <property type="match status" value="1"/>
</dbReference>
<evidence type="ECO:0000313" key="7">
    <source>
        <dbReference type="EMBL" id="PZD72791.1"/>
    </source>
</evidence>
<evidence type="ECO:0000313" key="8">
    <source>
        <dbReference type="Proteomes" id="UP000248857"/>
    </source>
</evidence>
<proteinExistence type="inferred from homology"/>
<protein>
    <recommendedName>
        <fullName evidence="6">Ribosomal RNA small subunit methyltransferase H</fullName>
        <ecNumber evidence="6">2.1.1.199</ecNumber>
    </recommendedName>
    <alternativeName>
        <fullName evidence="6">16S rRNA m(4)C1402 methyltransferase</fullName>
    </alternativeName>
    <alternativeName>
        <fullName evidence="6">rRNA (cytosine-N(4)-)-methyltransferase RsmH</fullName>
    </alternativeName>
</protein>